<evidence type="ECO:0000256" key="1">
    <source>
        <dbReference type="SAM" id="MobiDB-lite"/>
    </source>
</evidence>
<protein>
    <submittedName>
        <fullName evidence="2 3">Uncharacterized protein</fullName>
    </submittedName>
</protein>
<sequence length="80" mass="8463">MSAGVSRSLCASRLASSDVGDRSLAGDSLTPESGSTQRTATSGLPEESRERPATVLLCCFVSFCDDGLMAFLAVVDLFRW</sequence>
<dbReference type="AlphaFoldDB" id="A0A2K2D958"/>
<proteinExistence type="predicted"/>
<dbReference type="Proteomes" id="UP000008810">
    <property type="component" value="Chromosome 2"/>
</dbReference>
<organism evidence="2">
    <name type="scientific">Brachypodium distachyon</name>
    <name type="common">Purple false brome</name>
    <name type="synonym">Trachynia distachya</name>
    <dbReference type="NCBI Taxonomy" id="15368"/>
    <lineage>
        <taxon>Eukaryota</taxon>
        <taxon>Viridiplantae</taxon>
        <taxon>Streptophyta</taxon>
        <taxon>Embryophyta</taxon>
        <taxon>Tracheophyta</taxon>
        <taxon>Spermatophyta</taxon>
        <taxon>Magnoliopsida</taxon>
        <taxon>Liliopsida</taxon>
        <taxon>Poales</taxon>
        <taxon>Poaceae</taxon>
        <taxon>BOP clade</taxon>
        <taxon>Pooideae</taxon>
        <taxon>Stipodae</taxon>
        <taxon>Brachypodieae</taxon>
        <taxon>Brachypodium</taxon>
    </lineage>
</organism>
<reference evidence="2 3" key="1">
    <citation type="journal article" date="2010" name="Nature">
        <title>Genome sequencing and analysis of the model grass Brachypodium distachyon.</title>
        <authorList>
            <consortium name="International Brachypodium Initiative"/>
        </authorList>
    </citation>
    <scope>NUCLEOTIDE SEQUENCE [LARGE SCALE GENOMIC DNA]</scope>
    <source>
        <strain evidence="2 3">Bd21</strain>
    </source>
</reference>
<dbReference type="EnsemblPlants" id="PNT70797">
    <property type="protein sequence ID" value="PNT70797"/>
    <property type="gene ID" value="BRADI_2g18242v3"/>
</dbReference>
<evidence type="ECO:0000313" key="3">
    <source>
        <dbReference type="EnsemblPlants" id="PNT70797"/>
    </source>
</evidence>
<dbReference type="Gramene" id="PNT70797">
    <property type="protein sequence ID" value="PNT70797"/>
    <property type="gene ID" value="BRADI_2g18242v3"/>
</dbReference>
<name>A0A2K2D958_BRADI</name>
<dbReference type="InParanoid" id="A0A2K2D958"/>
<evidence type="ECO:0000313" key="4">
    <source>
        <dbReference type="Proteomes" id="UP000008810"/>
    </source>
</evidence>
<feature type="region of interest" description="Disordered" evidence="1">
    <location>
        <begin position="13"/>
        <end position="50"/>
    </location>
</feature>
<feature type="compositionally biased region" description="Polar residues" evidence="1">
    <location>
        <begin position="30"/>
        <end position="42"/>
    </location>
</feature>
<evidence type="ECO:0000313" key="2">
    <source>
        <dbReference type="EMBL" id="PNT70797.1"/>
    </source>
</evidence>
<accession>A0A2K2D958</accession>
<dbReference type="EMBL" id="CM000881">
    <property type="protein sequence ID" value="PNT70797.1"/>
    <property type="molecule type" value="Genomic_DNA"/>
</dbReference>
<reference evidence="2" key="2">
    <citation type="submission" date="2017-06" db="EMBL/GenBank/DDBJ databases">
        <title>WGS assembly of Brachypodium distachyon.</title>
        <authorList>
            <consortium name="The International Brachypodium Initiative"/>
            <person name="Lucas S."/>
            <person name="Harmon-Smith M."/>
            <person name="Lail K."/>
            <person name="Tice H."/>
            <person name="Grimwood J."/>
            <person name="Bruce D."/>
            <person name="Barry K."/>
            <person name="Shu S."/>
            <person name="Lindquist E."/>
            <person name="Wang M."/>
            <person name="Pitluck S."/>
            <person name="Vogel J.P."/>
            <person name="Garvin D.F."/>
            <person name="Mockler T.C."/>
            <person name="Schmutz J."/>
            <person name="Rokhsar D."/>
            <person name="Bevan M.W."/>
        </authorList>
    </citation>
    <scope>NUCLEOTIDE SEQUENCE</scope>
    <source>
        <strain evidence="2">Bd21</strain>
    </source>
</reference>
<reference evidence="3" key="3">
    <citation type="submission" date="2018-08" db="UniProtKB">
        <authorList>
            <consortium name="EnsemblPlants"/>
        </authorList>
    </citation>
    <scope>IDENTIFICATION</scope>
    <source>
        <strain evidence="3">cv. Bd21</strain>
    </source>
</reference>
<keyword evidence="4" id="KW-1185">Reference proteome</keyword>
<gene>
    <name evidence="2" type="ORF">BRADI_2g18242v3</name>
</gene>